<evidence type="ECO:0000256" key="1">
    <source>
        <dbReference type="ARBA" id="ARBA00008563"/>
    </source>
</evidence>
<dbReference type="GO" id="GO:0006412">
    <property type="term" value="P:translation"/>
    <property type="evidence" value="ECO:0007669"/>
    <property type="project" value="UniProtKB-UniRule"/>
</dbReference>
<reference evidence="7 8" key="1">
    <citation type="journal article" date="2015" name="Antonie Van Leeuwenhoek">
        <title>Oricola cellulosilytica gen. nov., sp. nov., a cellulose-degrading bacterium of the family Phyllobacteriaceae isolated from surface seashore water, and emended descriptions of Mesorhizobium loti and Phyllobacterium myrsinacearum.</title>
        <authorList>
            <person name="Hameed A."/>
            <person name="Shahina M."/>
            <person name="Lai W.A."/>
            <person name="Lin S.Y."/>
            <person name="Young L.S."/>
            <person name="Liu Y.C."/>
            <person name="Hsu Y.H."/>
            <person name="Young C.C."/>
        </authorList>
    </citation>
    <scope>NUCLEOTIDE SEQUENCE [LARGE SCALE GENOMIC DNA]</scope>
    <source>
        <strain evidence="7 8">KCTC 52183</strain>
    </source>
</reference>
<comment type="similarity">
    <text evidence="1 4 5">Belongs to the bacterial ribosomal protein bL21 family.</text>
</comment>
<dbReference type="HAMAP" id="MF_01363">
    <property type="entry name" value="Ribosomal_bL21"/>
    <property type="match status" value="1"/>
</dbReference>
<keyword evidence="4 5" id="KW-0699">rRNA-binding</keyword>
<keyword evidence="2 4" id="KW-0689">Ribosomal protein</keyword>
<dbReference type="OrthoDB" id="9813334at2"/>
<dbReference type="InterPro" id="IPR001787">
    <property type="entry name" value="Ribosomal_bL21"/>
</dbReference>
<dbReference type="AlphaFoldDB" id="A0A4R0P9G5"/>
<dbReference type="InterPro" id="IPR010995">
    <property type="entry name" value="DNA_repair_Rad51/TF_NusA_a-hlx"/>
</dbReference>
<sequence>MFAVIKTGGKQYRVAAEDVLKIEKVAGDAGDIIEFNEVLMVGEGADASIGVPFVDGALVTAEVVEQGRARKVIAFKKRRRQNSQRTRGHRQHLTTVRISEILTGGAKPSKKAAAKKDAPKKEAPKKETAKAEAKAAAKPAEKADAKPAAKAEKKAKAEPAAAATLFTAPKGDADKLTEIKGIGPVAEKQLNEQGITTFAQIAKLTKADIAKIDEAMPFSADQISDWQAQAKELVKK</sequence>
<comment type="function">
    <text evidence="4 5">This protein binds to 23S rRNA in the presence of protein L20.</text>
</comment>
<keyword evidence="3 4" id="KW-0687">Ribonucleoprotein</keyword>
<dbReference type="GO" id="GO:0019843">
    <property type="term" value="F:rRNA binding"/>
    <property type="evidence" value="ECO:0007669"/>
    <property type="project" value="UniProtKB-UniRule"/>
</dbReference>
<dbReference type="NCBIfam" id="NF008916">
    <property type="entry name" value="PRK12278.1-4"/>
    <property type="match status" value="1"/>
</dbReference>
<evidence type="ECO:0000256" key="3">
    <source>
        <dbReference type="ARBA" id="ARBA00023274"/>
    </source>
</evidence>
<comment type="subunit">
    <text evidence="4">Part of the 50S ribosomal subunit. Contacts protein L20.</text>
</comment>
<dbReference type="InterPro" id="IPR036164">
    <property type="entry name" value="bL21-like_sf"/>
</dbReference>
<dbReference type="Pfam" id="PF14520">
    <property type="entry name" value="HHH_5"/>
    <property type="match status" value="1"/>
</dbReference>
<name>A0A4R0P9G5_9HYPH</name>
<evidence type="ECO:0000256" key="2">
    <source>
        <dbReference type="ARBA" id="ARBA00022980"/>
    </source>
</evidence>
<dbReference type="Proteomes" id="UP000291301">
    <property type="component" value="Unassembled WGS sequence"/>
</dbReference>
<proteinExistence type="inferred from homology"/>
<feature type="compositionally biased region" description="Basic and acidic residues" evidence="6">
    <location>
        <begin position="114"/>
        <end position="157"/>
    </location>
</feature>
<feature type="region of interest" description="Disordered" evidence="6">
    <location>
        <begin position="99"/>
        <end position="160"/>
    </location>
</feature>
<evidence type="ECO:0000256" key="5">
    <source>
        <dbReference type="RuleBase" id="RU000562"/>
    </source>
</evidence>
<accession>A0A4R0P9G5</accession>
<dbReference type="GO" id="GO:0003735">
    <property type="term" value="F:structural constituent of ribosome"/>
    <property type="evidence" value="ECO:0007669"/>
    <property type="project" value="InterPro"/>
</dbReference>
<dbReference type="Gene3D" id="1.10.150.20">
    <property type="entry name" value="5' to 3' exonuclease, C-terminal subdomain"/>
    <property type="match status" value="1"/>
</dbReference>
<dbReference type="PANTHER" id="PTHR21349:SF0">
    <property type="entry name" value="LARGE RIBOSOMAL SUBUNIT PROTEIN BL21M"/>
    <property type="match status" value="1"/>
</dbReference>
<evidence type="ECO:0000313" key="7">
    <source>
        <dbReference type="EMBL" id="TCD13810.1"/>
    </source>
</evidence>
<dbReference type="GO" id="GO:0005737">
    <property type="term" value="C:cytoplasm"/>
    <property type="evidence" value="ECO:0007669"/>
    <property type="project" value="UniProtKB-ARBA"/>
</dbReference>
<evidence type="ECO:0000256" key="6">
    <source>
        <dbReference type="SAM" id="MobiDB-lite"/>
    </source>
</evidence>
<dbReference type="RefSeq" id="WP_131569174.1">
    <property type="nucleotide sequence ID" value="NZ_JAINFK010000003.1"/>
</dbReference>
<dbReference type="EMBL" id="SJST01000004">
    <property type="protein sequence ID" value="TCD13810.1"/>
    <property type="molecule type" value="Genomic_DNA"/>
</dbReference>
<comment type="caution">
    <text evidence="7">The sequence shown here is derived from an EMBL/GenBank/DDBJ whole genome shotgun (WGS) entry which is preliminary data.</text>
</comment>
<gene>
    <name evidence="4" type="primary">rplU</name>
    <name evidence="7" type="ORF">E0D97_11965</name>
</gene>
<dbReference type="PANTHER" id="PTHR21349">
    <property type="entry name" value="50S RIBOSOMAL PROTEIN L21"/>
    <property type="match status" value="1"/>
</dbReference>
<dbReference type="NCBIfam" id="TIGR00061">
    <property type="entry name" value="L21"/>
    <property type="match status" value="1"/>
</dbReference>
<dbReference type="GO" id="GO:1990904">
    <property type="term" value="C:ribonucleoprotein complex"/>
    <property type="evidence" value="ECO:0007669"/>
    <property type="project" value="UniProtKB-KW"/>
</dbReference>
<protein>
    <recommendedName>
        <fullName evidence="4">Large ribosomal subunit protein bL21</fullName>
    </recommendedName>
</protein>
<dbReference type="SUPFAM" id="SSF47794">
    <property type="entry name" value="Rad51 N-terminal domain-like"/>
    <property type="match status" value="1"/>
</dbReference>
<keyword evidence="4 5" id="KW-0694">RNA-binding</keyword>
<keyword evidence="8" id="KW-1185">Reference proteome</keyword>
<dbReference type="GO" id="GO:0005840">
    <property type="term" value="C:ribosome"/>
    <property type="evidence" value="ECO:0007669"/>
    <property type="project" value="UniProtKB-KW"/>
</dbReference>
<evidence type="ECO:0000313" key="8">
    <source>
        <dbReference type="Proteomes" id="UP000291301"/>
    </source>
</evidence>
<dbReference type="GO" id="GO:0000166">
    <property type="term" value="F:nucleotide binding"/>
    <property type="evidence" value="ECO:0007669"/>
    <property type="project" value="InterPro"/>
</dbReference>
<dbReference type="SUPFAM" id="SSF141091">
    <property type="entry name" value="L21p-like"/>
    <property type="match status" value="1"/>
</dbReference>
<organism evidence="7 8">
    <name type="scientific">Oricola cellulosilytica</name>
    <dbReference type="NCBI Taxonomy" id="1429082"/>
    <lineage>
        <taxon>Bacteria</taxon>
        <taxon>Pseudomonadati</taxon>
        <taxon>Pseudomonadota</taxon>
        <taxon>Alphaproteobacteria</taxon>
        <taxon>Hyphomicrobiales</taxon>
        <taxon>Ahrensiaceae</taxon>
        <taxon>Oricola</taxon>
    </lineage>
</organism>
<dbReference type="InterPro" id="IPR028909">
    <property type="entry name" value="bL21-like"/>
</dbReference>
<evidence type="ECO:0000256" key="4">
    <source>
        <dbReference type="HAMAP-Rule" id="MF_01363"/>
    </source>
</evidence>
<dbReference type="Pfam" id="PF00829">
    <property type="entry name" value="Ribosomal_L21p"/>
    <property type="match status" value="1"/>
</dbReference>